<dbReference type="PROSITE" id="PS51257">
    <property type="entry name" value="PROKAR_LIPOPROTEIN"/>
    <property type="match status" value="1"/>
</dbReference>
<evidence type="ECO:0008006" key="4">
    <source>
        <dbReference type="Google" id="ProtNLM"/>
    </source>
</evidence>
<proteinExistence type="predicted"/>
<accession>A0A919BHW8</accession>
<comment type="caution">
    <text evidence="2">The sequence shown here is derived from an EMBL/GenBank/DDBJ whole genome shotgun (WGS) entry which is preliminary data.</text>
</comment>
<keyword evidence="3" id="KW-1185">Reference proteome</keyword>
<organism evidence="2 3">
    <name type="scientific">Thalassotalea marina</name>
    <dbReference type="NCBI Taxonomy" id="1673741"/>
    <lineage>
        <taxon>Bacteria</taxon>
        <taxon>Pseudomonadati</taxon>
        <taxon>Pseudomonadota</taxon>
        <taxon>Gammaproteobacteria</taxon>
        <taxon>Alteromonadales</taxon>
        <taxon>Colwelliaceae</taxon>
        <taxon>Thalassotalea</taxon>
    </lineage>
</organism>
<feature type="signal peptide" evidence="1">
    <location>
        <begin position="1"/>
        <end position="22"/>
    </location>
</feature>
<reference evidence="2" key="2">
    <citation type="submission" date="2020-09" db="EMBL/GenBank/DDBJ databases">
        <authorList>
            <person name="Sun Q."/>
            <person name="Kim S."/>
        </authorList>
    </citation>
    <scope>NUCLEOTIDE SEQUENCE</scope>
    <source>
        <strain evidence="2">KCTC 42731</strain>
    </source>
</reference>
<name>A0A919BHW8_9GAMM</name>
<reference evidence="2" key="1">
    <citation type="journal article" date="2014" name="Int. J. Syst. Evol. Microbiol.">
        <title>Complete genome sequence of Corynebacterium casei LMG S-19264T (=DSM 44701T), isolated from a smear-ripened cheese.</title>
        <authorList>
            <consortium name="US DOE Joint Genome Institute (JGI-PGF)"/>
            <person name="Walter F."/>
            <person name="Albersmeier A."/>
            <person name="Kalinowski J."/>
            <person name="Ruckert C."/>
        </authorList>
    </citation>
    <scope>NUCLEOTIDE SEQUENCE</scope>
    <source>
        <strain evidence="2">KCTC 42731</strain>
    </source>
</reference>
<dbReference type="AlphaFoldDB" id="A0A919BHW8"/>
<evidence type="ECO:0000256" key="1">
    <source>
        <dbReference type="SAM" id="SignalP"/>
    </source>
</evidence>
<evidence type="ECO:0000313" key="3">
    <source>
        <dbReference type="Proteomes" id="UP000623842"/>
    </source>
</evidence>
<dbReference type="EMBL" id="BNCK01000003">
    <property type="protein sequence ID" value="GHF90335.1"/>
    <property type="molecule type" value="Genomic_DNA"/>
</dbReference>
<feature type="chain" id="PRO_5037066692" description="Lipoprotein" evidence="1">
    <location>
        <begin position="23"/>
        <end position="82"/>
    </location>
</feature>
<sequence>MKNLALVLALSVFAAGCSSSRAVNEYEEIYSDRHQCNGDLEISQTLVVIDTDNPQVKGPEVKAKCTPKVYDPRTDFEKENRR</sequence>
<dbReference type="Proteomes" id="UP000623842">
    <property type="component" value="Unassembled WGS sequence"/>
</dbReference>
<protein>
    <recommendedName>
        <fullName evidence="4">Lipoprotein</fullName>
    </recommendedName>
</protein>
<dbReference type="RefSeq" id="WP_189769433.1">
    <property type="nucleotide sequence ID" value="NZ_BNCK01000003.1"/>
</dbReference>
<evidence type="ECO:0000313" key="2">
    <source>
        <dbReference type="EMBL" id="GHF90335.1"/>
    </source>
</evidence>
<keyword evidence="1" id="KW-0732">Signal</keyword>
<gene>
    <name evidence="2" type="ORF">GCM10017161_18030</name>
</gene>